<keyword evidence="1" id="KW-0238">DNA-binding</keyword>
<dbReference type="PANTHER" id="PTHR46797">
    <property type="entry name" value="HTH-TYPE TRANSCRIPTIONAL REGULATOR"/>
    <property type="match status" value="1"/>
</dbReference>
<dbReference type="InterPro" id="IPR010982">
    <property type="entry name" value="Lambda_DNA-bd_dom_sf"/>
</dbReference>
<evidence type="ECO:0000256" key="1">
    <source>
        <dbReference type="ARBA" id="ARBA00023125"/>
    </source>
</evidence>
<dbReference type="PROSITE" id="PS50943">
    <property type="entry name" value="HTH_CROC1"/>
    <property type="match status" value="1"/>
</dbReference>
<gene>
    <name evidence="3" type="ORF">J8TS2_22830</name>
</gene>
<dbReference type="InterPro" id="IPR001387">
    <property type="entry name" value="Cro/C1-type_HTH"/>
</dbReference>
<reference evidence="3 4" key="1">
    <citation type="submission" date="2021-03" db="EMBL/GenBank/DDBJ databases">
        <title>Antimicrobial resistance genes in bacteria isolated from Japanese honey, and their potential for conferring macrolide and lincosamide resistance in the American foulbrood pathogen Paenibacillus larvae.</title>
        <authorList>
            <person name="Okamoto M."/>
            <person name="Kumagai M."/>
            <person name="Kanamori H."/>
            <person name="Takamatsu D."/>
        </authorList>
    </citation>
    <scope>NUCLEOTIDE SEQUENCE [LARGE SCALE GENOMIC DNA]</scope>
    <source>
        <strain evidence="3 4">J8TS2</strain>
    </source>
</reference>
<name>A0ABQ4KJ29_9BACI</name>
<evidence type="ECO:0000313" key="3">
    <source>
        <dbReference type="EMBL" id="GIN57964.1"/>
    </source>
</evidence>
<dbReference type="Pfam" id="PF01381">
    <property type="entry name" value="HTH_3"/>
    <property type="match status" value="1"/>
</dbReference>
<dbReference type="PANTHER" id="PTHR46797:SF1">
    <property type="entry name" value="METHYLPHOSPHONATE SYNTHASE"/>
    <property type="match status" value="1"/>
</dbReference>
<dbReference type="RefSeq" id="WP_158321741.1">
    <property type="nucleotide sequence ID" value="NZ_BORB01000017.1"/>
</dbReference>
<evidence type="ECO:0000313" key="4">
    <source>
        <dbReference type="Proteomes" id="UP000679950"/>
    </source>
</evidence>
<proteinExistence type="predicted"/>
<dbReference type="CDD" id="cd00093">
    <property type="entry name" value="HTH_XRE"/>
    <property type="match status" value="1"/>
</dbReference>
<organism evidence="3 4">
    <name type="scientific">Lederbergia ruris</name>
    <dbReference type="NCBI Taxonomy" id="217495"/>
    <lineage>
        <taxon>Bacteria</taxon>
        <taxon>Bacillati</taxon>
        <taxon>Bacillota</taxon>
        <taxon>Bacilli</taxon>
        <taxon>Bacillales</taxon>
        <taxon>Bacillaceae</taxon>
        <taxon>Lederbergia</taxon>
    </lineage>
</organism>
<evidence type="ECO:0000259" key="2">
    <source>
        <dbReference type="PROSITE" id="PS50943"/>
    </source>
</evidence>
<feature type="domain" description="HTH cro/C1-type" evidence="2">
    <location>
        <begin position="7"/>
        <end position="61"/>
    </location>
</feature>
<dbReference type="SUPFAM" id="SSF47413">
    <property type="entry name" value="lambda repressor-like DNA-binding domains"/>
    <property type="match status" value="1"/>
</dbReference>
<dbReference type="Gene3D" id="1.10.260.40">
    <property type="entry name" value="lambda repressor-like DNA-binding domains"/>
    <property type="match status" value="1"/>
</dbReference>
<sequence length="107" mass="12081">MEIGKRIRHLRIAKNLKISELAKKSFVSQSYLSDIERGRTAPSLDKLNIICSALGISLSEFFGTVPTMSSEIIRLVENAQKLTNQEIELLSNFLESMLARQKKSINE</sequence>
<dbReference type="SMART" id="SM00530">
    <property type="entry name" value="HTH_XRE"/>
    <property type="match status" value="1"/>
</dbReference>
<comment type="caution">
    <text evidence="3">The sequence shown here is derived from an EMBL/GenBank/DDBJ whole genome shotgun (WGS) entry which is preliminary data.</text>
</comment>
<dbReference type="Proteomes" id="UP000679950">
    <property type="component" value="Unassembled WGS sequence"/>
</dbReference>
<accession>A0ABQ4KJ29</accession>
<dbReference type="InterPro" id="IPR050807">
    <property type="entry name" value="TransReg_Diox_bact_type"/>
</dbReference>
<protein>
    <recommendedName>
        <fullName evidence="2">HTH cro/C1-type domain-containing protein</fullName>
    </recommendedName>
</protein>
<dbReference type="EMBL" id="BORB01000017">
    <property type="protein sequence ID" value="GIN57964.1"/>
    <property type="molecule type" value="Genomic_DNA"/>
</dbReference>
<keyword evidence="4" id="KW-1185">Reference proteome</keyword>